<name>A0ACC0Z817_9ROSI</name>
<dbReference type="EMBL" id="CM047738">
    <property type="protein sequence ID" value="KAJ0047062.1"/>
    <property type="molecule type" value="Genomic_DNA"/>
</dbReference>
<comment type="caution">
    <text evidence="1">The sequence shown here is derived from an EMBL/GenBank/DDBJ whole genome shotgun (WGS) entry which is preliminary data.</text>
</comment>
<proteinExistence type="predicted"/>
<accession>A0ACC0Z817</accession>
<gene>
    <name evidence="1" type="ORF">Pint_05510</name>
</gene>
<sequence length="353" mass="40546">METDHDSFYLTAPTSPKRLSMDGLSFYSAPTSPTTKPFKSFYDANSGFIDFEFETSRRFNLPDYDHDFETSKQQEKEHCKGSSLPAMAFADELFCNGKVMPLKLPPRLQYGNSVENNSTFSSPRSPSGRLKFPFQRRSLWNDDFDPFMVALETVKQEQREKTHRRARSMSPLRVRGPEKHAASSISFKSHQDIKQMELNGSGPCSIWATNQKGNMGRHEQRRPIRPAEPKGVLFARHARLVKMGHEKLGKPSGETQEDPKEGEGARTRGSKREKIKKFLLKSASIGRRGNEEKAKDESETLPKRSYTRKFSFKSMKLAQYNEEKRVSEVTKMTIMQYRPKLFLCMGNGRRYAD</sequence>
<evidence type="ECO:0000313" key="1">
    <source>
        <dbReference type="EMBL" id="KAJ0047062.1"/>
    </source>
</evidence>
<organism evidence="1 2">
    <name type="scientific">Pistacia integerrima</name>
    <dbReference type="NCBI Taxonomy" id="434235"/>
    <lineage>
        <taxon>Eukaryota</taxon>
        <taxon>Viridiplantae</taxon>
        <taxon>Streptophyta</taxon>
        <taxon>Embryophyta</taxon>
        <taxon>Tracheophyta</taxon>
        <taxon>Spermatophyta</taxon>
        <taxon>Magnoliopsida</taxon>
        <taxon>eudicotyledons</taxon>
        <taxon>Gunneridae</taxon>
        <taxon>Pentapetalae</taxon>
        <taxon>rosids</taxon>
        <taxon>malvids</taxon>
        <taxon>Sapindales</taxon>
        <taxon>Anacardiaceae</taxon>
        <taxon>Pistacia</taxon>
    </lineage>
</organism>
<reference evidence="2" key="1">
    <citation type="journal article" date="2023" name="G3 (Bethesda)">
        <title>Genome assembly and association tests identify interacting loci associated with vigor, precocity, and sex in interspecific pistachio rootstocks.</title>
        <authorList>
            <person name="Palmer W."/>
            <person name="Jacygrad E."/>
            <person name="Sagayaradj S."/>
            <person name="Cavanaugh K."/>
            <person name="Han R."/>
            <person name="Bertier L."/>
            <person name="Beede B."/>
            <person name="Kafkas S."/>
            <person name="Golino D."/>
            <person name="Preece J."/>
            <person name="Michelmore R."/>
        </authorList>
    </citation>
    <scope>NUCLEOTIDE SEQUENCE [LARGE SCALE GENOMIC DNA]</scope>
</reference>
<dbReference type="Proteomes" id="UP001163603">
    <property type="component" value="Chromosome 3"/>
</dbReference>
<evidence type="ECO:0000313" key="2">
    <source>
        <dbReference type="Proteomes" id="UP001163603"/>
    </source>
</evidence>
<protein>
    <submittedName>
        <fullName evidence="1">Uncharacterized protein</fullName>
    </submittedName>
</protein>
<keyword evidence="2" id="KW-1185">Reference proteome</keyword>